<keyword evidence="2" id="KW-1133">Transmembrane helix</keyword>
<accession>A0A9D4N4Y1</accession>
<sequence>MCPVPCADGVVLIMWSVLYLVVYWYVIVVHLSGAEEEEFVGCLRTSVSRGRLYLVPVPRAQSKPPPLEHTHAERARPPPPPRPHIAPAEPPSRWSLLRQAPSSTLLLRATTVEFRAGYRKRPDSRGAPGSFKCPVYSTDTLRPPFNVH</sequence>
<protein>
    <submittedName>
        <fullName evidence="3">Uncharacterized protein</fullName>
    </submittedName>
</protein>
<feature type="region of interest" description="Disordered" evidence="1">
    <location>
        <begin position="58"/>
        <end position="91"/>
    </location>
</feature>
<feature type="compositionally biased region" description="Pro residues" evidence="1">
    <location>
        <begin position="77"/>
        <end position="90"/>
    </location>
</feature>
<evidence type="ECO:0000313" key="3">
    <source>
        <dbReference type="EMBL" id="KAH3888096.1"/>
    </source>
</evidence>
<dbReference type="EMBL" id="JAIWYP010000001">
    <property type="protein sequence ID" value="KAH3888096.1"/>
    <property type="molecule type" value="Genomic_DNA"/>
</dbReference>
<organism evidence="3 4">
    <name type="scientific">Dreissena polymorpha</name>
    <name type="common">Zebra mussel</name>
    <name type="synonym">Mytilus polymorpha</name>
    <dbReference type="NCBI Taxonomy" id="45954"/>
    <lineage>
        <taxon>Eukaryota</taxon>
        <taxon>Metazoa</taxon>
        <taxon>Spiralia</taxon>
        <taxon>Lophotrochozoa</taxon>
        <taxon>Mollusca</taxon>
        <taxon>Bivalvia</taxon>
        <taxon>Autobranchia</taxon>
        <taxon>Heteroconchia</taxon>
        <taxon>Euheterodonta</taxon>
        <taxon>Imparidentia</taxon>
        <taxon>Neoheterodontei</taxon>
        <taxon>Myida</taxon>
        <taxon>Dreissenoidea</taxon>
        <taxon>Dreissenidae</taxon>
        <taxon>Dreissena</taxon>
    </lineage>
</organism>
<feature type="compositionally biased region" description="Basic and acidic residues" evidence="1">
    <location>
        <begin position="66"/>
        <end position="76"/>
    </location>
</feature>
<comment type="caution">
    <text evidence="3">The sequence shown here is derived from an EMBL/GenBank/DDBJ whole genome shotgun (WGS) entry which is preliminary data.</text>
</comment>
<proteinExistence type="predicted"/>
<evidence type="ECO:0000313" key="4">
    <source>
        <dbReference type="Proteomes" id="UP000828390"/>
    </source>
</evidence>
<gene>
    <name evidence="3" type="ORF">DPMN_012121</name>
</gene>
<dbReference type="AlphaFoldDB" id="A0A9D4N4Y1"/>
<name>A0A9D4N4Y1_DREPO</name>
<keyword evidence="2" id="KW-0812">Transmembrane</keyword>
<evidence type="ECO:0000256" key="2">
    <source>
        <dbReference type="SAM" id="Phobius"/>
    </source>
</evidence>
<reference evidence="3" key="2">
    <citation type="submission" date="2020-11" db="EMBL/GenBank/DDBJ databases">
        <authorList>
            <person name="McCartney M.A."/>
            <person name="Auch B."/>
            <person name="Kono T."/>
            <person name="Mallez S."/>
            <person name="Becker A."/>
            <person name="Gohl D.M."/>
            <person name="Silverstein K.A.T."/>
            <person name="Koren S."/>
            <person name="Bechman K.B."/>
            <person name="Herman A."/>
            <person name="Abrahante J.E."/>
            <person name="Garbe J."/>
        </authorList>
    </citation>
    <scope>NUCLEOTIDE SEQUENCE</scope>
    <source>
        <strain evidence="3">Duluth1</strain>
        <tissue evidence="3">Whole animal</tissue>
    </source>
</reference>
<feature type="transmembrane region" description="Helical" evidence="2">
    <location>
        <begin position="12"/>
        <end position="31"/>
    </location>
</feature>
<evidence type="ECO:0000256" key="1">
    <source>
        <dbReference type="SAM" id="MobiDB-lite"/>
    </source>
</evidence>
<keyword evidence="4" id="KW-1185">Reference proteome</keyword>
<dbReference type="Proteomes" id="UP000828390">
    <property type="component" value="Unassembled WGS sequence"/>
</dbReference>
<keyword evidence="2" id="KW-0472">Membrane</keyword>
<reference evidence="3" key="1">
    <citation type="journal article" date="2019" name="bioRxiv">
        <title>The Genome of the Zebra Mussel, Dreissena polymorpha: A Resource for Invasive Species Research.</title>
        <authorList>
            <person name="McCartney M.A."/>
            <person name="Auch B."/>
            <person name="Kono T."/>
            <person name="Mallez S."/>
            <person name="Zhang Y."/>
            <person name="Obille A."/>
            <person name="Becker A."/>
            <person name="Abrahante J.E."/>
            <person name="Garbe J."/>
            <person name="Badalamenti J.P."/>
            <person name="Herman A."/>
            <person name="Mangelson H."/>
            <person name="Liachko I."/>
            <person name="Sullivan S."/>
            <person name="Sone E.D."/>
            <person name="Koren S."/>
            <person name="Silverstein K.A.T."/>
            <person name="Beckman K.B."/>
            <person name="Gohl D.M."/>
        </authorList>
    </citation>
    <scope>NUCLEOTIDE SEQUENCE</scope>
    <source>
        <strain evidence="3">Duluth1</strain>
        <tissue evidence="3">Whole animal</tissue>
    </source>
</reference>